<sequence length="80" mass="8606">MGTSKGWVGGGYAPRSPGAKSPKAKKGTNPWTLKEELCKNSRRGGKEVPATKDVVSRHMNGVTNHPAVLGKRCCLETVWD</sequence>
<evidence type="ECO:0000313" key="2">
    <source>
        <dbReference type="EMBL" id="EDL75038.1"/>
    </source>
</evidence>
<protein>
    <submittedName>
        <fullName evidence="2">RCG24968</fullName>
    </submittedName>
</protein>
<evidence type="ECO:0000313" key="3">
    <source>
        <dbReference type="Proteomes" id="UP000234681"/>
    </source>
</evidence>
<dbReference type="AlphaFoldDB" id="A6KLU3"/>
<proteinExistence type="predicted"/>
<accession>A6KLU3</accession>
<reference evidence="3" key="1">
    <citation type="submission" date="2005-09" db="EMBL/GenBank/DDBJ databases">
        <authorList>
            <person name="Mural R.J."/>
            <person name="Li P.W."/>
            <person name="Adams M.D."/>
            <person name="Amanatides P.G."/>
            <person name="Baden-Tillson H."/>
            <person name="Barnstead M."/>
            <person name="Chin S.H."/>
            <person name="Dew I."/>
            <person name="Evans C.A."/>
            <person name="Ferriera S."/>
            <person name="Flanigan M."/>
            <person name="Fosler C."/>
            <person name="Glodek A."/>
            <person name="Gu Z."/>
            <person name="Holt R.A."/>
            <person name="Jennings D."/>
            <person name="Kraft C.L."/>
            <person name="Lu F."/>
            <person name="Nguyen T."/>
            <person name="Nusskern D.R."/>
            <person name="Pfannkoch C.M."/>
            <person name="Sitter C."/>
            <person name="Sutton G.G."/>
            <person name="Venter J.C."/>
            <person name="Wang Z."/>
            <person name="Woodage T."/>
            <person name="Zheng X.H."/>
            <person name="Zhong F."/>
        </authorList>
    </citation>
    <scope>NUCLEOTIDE SEQUENCE [LARGE SCALE GENOMIC DNA]</scope>
    <source>
        <strain>BN</strain>
        <strain evidence="3">Sprague-Dawley</strain>
    </source>
</reference>
<dbReference type="Proteomes" id="UP000234681">
    <property type="component" value="Chromosome 18"/>
</dbReference>
<dbReference type="EMBL" id="CH474065">
    <property type="protein sequence ID" value="EDL75038.1"/>
    <property type="molecule type" value="Genomic_DNA"/>
</dbReference>
<gene>
    <name evidence="2" type="ORF">rCG_24968</name>
</gene>
<organism evidence="2 3">
    <name type="scientific">Rattus norvegicus</name>
    <name type="common">Rat</name>
    <dbReference type="NCBI Taxonomy" id="10116"/>
    <lineage>
        <taxon>Eukaryota</taxon>
        <taxon>Metazoa</taxon>
        <taxon>Chordata</taxon>
        <taxon>Craniata</taxon>
        <taxon>Vertebrata</taxon>
        <taxon>Euteleostomi</taxon>
        <taxon>Mammalia</taxon>
        <taxon>Eutheria</taxon>
        <taxon>Euarchontoglires</taxon>
        <taxon>Glires</taxon>
        <taxon>Rodentia</taxon>
        <taxon>Myomorpha</taxon>
        <taxon>Muroidea</taxon>
        <taxon>Muridae</taxon>
        <taxon>Murinae</taxon>
        <taxon>Rattus</taxon>
    </lineage>
</organism>
<name>A6KLU3_RAT</name>
<feature type="region of interest" description="Disordered" evidence="1">
    <location>
        <begin position="1"/>
        <end position="34"/>
    </location>
</feature>
<evidence type="ECO:0000256" key="1">
    <source>
        <dbReference type="SAM" id="MobiDB-lite"/>
    </source>
</evidence>